<dbReference type="Gene3D" id="3.40.50.11810">
    <property type="match status" value="1"/>
</dbReference>
<evidence type="ECO:0000313" key="5">
    <source>
        <dbReference type="Proteomes" id="UP000001052"/>
    </source>
</evidence>
<evidence type="ECO:0000259" key="2">
    <source>
        <dbReference type="Pfam" id="PF02754"/>
    </source>
</evidence>
<protein>
    <submittedName>
        <fullName evidence="3">CoB--CoM heterodisulfide reductase</fullName>
        <ecNumber evidence="3">1.8.98.1</ecNumber>
    </submittedName>
</protein>
<dbReference type="EMBL" id="CP001734">
    <property type="protein sequence ID" value="ACV67499.1"/>
    <property type="molecule type" value="Genomic_DNA"/>
</dbReference>
<feature type="domain" description="Cysteine-rich" evidence="2">
    <location>
        <begin position="149"/>
        <end position="238"/>
    </location>
</feature>
<dbReference type="PANTHER" id="PTHR42947:SF1">
    <property type="entry name" value="COB--COM HETERODISULFIDE REDUCTASE SUBUNIT B 1"/>
    <property type="match status" value="1"/>
</dbReference>
<dbReference type="AlphaFoldDB" id="C8WZM4"/>
<dbReference type="InterPro" id="IPR004017">
    <property type="entry name" value="Cys_rich_dom"/>
</dbReference>
<proteinExistence type="predicted"/>
<dbReference type="KEGG" id="drt:Dret_2316"/>
<reference evidence="3 5" key="2">
    <citation type="journal article" date="2010" name="Stand. Genomic Sci.">
        <title>Complete genome sequence of Desulfohalobium retbaense type strain (HR(100)).</title>
        <authorList>
            <person name="Spring S."/>
            <person name="Nolan M."/>
            <person name="Lapidus A."/>
            <person name="Glavina Del Rio T."/>
            <person name="Copeland A."/>
            <person name="Tice H."/>
            <person name="Cheng J.F."/>
            <person name="Lucas S."/>
            <person name="Land M."/>
            <person name="Chen F."/>
            <person name="Bruce D."/>
            <person name="Goodwin L."/>
            <person name="Pitluck S."/>
            <person name="Ivanova N."/>
            <person name="Mavromatis K."/>
            <person name="Mikhailova N."/>
            <person name="Pati A."/>
            <person name="Chen A."/>
            <person name="Palaniappan K."/>
            <person name="Hauser L."/>
            <person name="Chang Y.J."/>
            <person name="Jeffries C.D."/>
            <person name="Munk C."/>
            <person name="Kiss H."/>
            <person name="Chain P."/>
            <person name="Han C."/>
            <person name="Brettin T."/>
            <person name="Detter J.C."/>
            <person name="Schuler E."/>
            <person name="Goker M."/>
            <person name="Rohde M."/>
            <person name="Bristow J."/>
            <person name="Eisen J.A."/>
            <person name="Markowitz V."/>
            <person name="Hugenholtz P."/>
            <person name="Kyrpides N.C."/>
            <person name="Klenk H.P."/>
        </authorList>
    </citation>
    <scope>NUCLEOTIDE SEQUENCE [LARGE SCALE GENOMIC DNA]</scope>
    <source>
        <strain evidence="3 5">DSM 5692</strain>
    </source>
</reference>
<organism evidence="3 5">
    <name type="scientific">Desulfohalobium retbaense (strain ATCC 49708 / DSM 5692 / JCM 16813 / HR100)</name>
    <dbReference type="NCBI Taxonomy" id="485915"/>
    <lineage>
        <taxon>Bacteria</taxon>
        <taxon>Pseudomonadati</taxon>
        <taxon>Thermodesulfobacteriota</taxon>
        <taxon>Desulfovibrionia</taxon>
        <taxon>Desulfovibrionales</taxon>
        <taxon>Desulfohalobiaceae</taxon>
        <taxon>Desulfohalobium</taxon>
    </lineage>
</organism>
<dbReference type="Pfam" id="PF02754">
    <property type="entry name" value="CCG"/>
    <property type="match status" value="2"/>
</dbReference>
<dbReference type="OrthoDB" id="9777685at2"/>
<dbReference type="GO" id="GO:0051912">
    <property type="term" value="F:CoB--CoM heterodisulfide reductase activity"/>
    <property type="evidence" value="ECO:0007669"/>
    <property type="project" value="UniProtKB-EC"/>
</dbReference>
<keyword evidence="1 3" id="KW-0560">Oxidoreductase</keyword>
<dbReference type="Gene3D" id="1.20.1050.140">
    <property type="match status" value="1"/>
</dbReference>
<dbReference type="EC" id="1.8.98.1" evidence="3"/>
<evidence type="ECO:0000313" key="4">
    <source>
        <dbReference type="EMBL" id="ACV69600.1"/>
    </source>
</evidence>
<dbReference type="InterPro" id="IPR051278">
    <property type="entry name" value="HdrB/HdrD_reductase"/>
</dbReference>
<feature type="domain" description="Cysteine-rich" evidence="2">
    <location>
        <begin position="7"/>
        <end position="90"/>
    </location>
</feature>
<accession>C8WZM4</accession>
<evidence type="ECO:0000256" key="1">
    <source>
        <dbReference type="ARBA" id="ARBA00023002"/>
    </source>
</evidence>
<gene>
    <name evidence="3" type="ordered locus">Dret_0197</name>
    <name evidence="4" type="ordered locus">Dret_2316</name>
</gene>
<evidence type="ECO:0000313" key="3">
    <source>
        <dbReference type="EMBL" id="ACV67499.1"/>
    </source>
</evidence>
<dbReference type="STRING" id="485915.Dret_0197"/>
<dbReference type="HOGENOM" id="CLU_052147_1_0_7"/>
<dbReference type="KEGG" id="drt:Dret_0197"/>
<name>C8WZM4_DESRD</name>
<reference evidence="5" key="1">
    <citation type="submission" date="2009-09" db="EMBL/GenBank/DDBJ databases">
        <title>The complete chromosome of Desulfohalobium retbaense DSM 5692.</title>
        <authorList>
            <consortium name="US DOE Joint Genome Institute (JGI-PGF)"/>
            <person name="Lucas S."/>
            <person name="Copeland A."/>
            <person name="Lapidus A."/>
            <person name="Glavina del Rio T."/>
            <person name="Dalin E."/>
            <person name="Tice H."/>
            <person name="Bruce D."/>
            <person name="Goodwin L."/>
            <person name="Pitluck S."/>
            <person name="Kyrpides N."/>
            <person name="Mavromatis K."/>
            <person name="Ivanova N."/>
            <person name="Mikhailova N."/>
            <person name="Munk A.C."/>
            <person name="Brettin T."/>
            <person name="Detter J.C."/>
            <person name="Han C."/>
            <person name="Tapia R."/>
            <person name="Larimer F."/>
            <person name="Land M."/>
            <person name="Hauser L."/>
            <person name="Markowitz V."/>
            <person name="Cheng J.-F."/>
            <person name="Hugenholtz P."/>
            <person name="Woyke T."/>
            <person name="Wu D."/>
            <person name="Spring S."/>
            <person name="Klenk H.-P."/>
            <person name="Eisen J.A."/>
        </authorList>
    </citation>
    <scope>NUCLEOTIDE SEQUENCE [LARGE SCALE GENOMIC DNA]</scope>
    <source>
        <strain evidence="5">DSM 5692</strain>
    </source>
</reference>
<dbReference type="Proteomes" id="UP000001052">
    <property type="component" value="Chromosome"/>
</dbReference>
<keyword evidence="5" id="KW-1185">Reference proteome</keyword>
<dbReference type="RefSeq" id="WP_015750658.1">
    <property type="nucleotide sequence ID" value="NC_013223.1"/>
</dbReference>
<dbReference type="eggNOG" id="COG2048">
    <property type="taxonomic scope" value="Bacteria"/>
</dbReference>
<sequence>MRSETIYAYYPGCSQIGTATDYDKSTRACCDKLGIQLRDIPDWSCCGSTPAHTVDHTLSGALSLRNLQLAQQLEPTCVTTPCPSCLTNLKVAARKAEDPDSLTAMNELLETPYAGNLEVKSTLQILVEDIGVDALASKVQKPLTGLLVAPYYGCIMNRPPDVMQFDDPENPTAMDRVLEACGATVLPYPLKVECCGASYGIPRKDVVTHLSHKLLSLAEDVGAMAMVTACPLCQMNLDLRQKQINKAQNANHNIPVFYFTQLLGLALGLPGRELGLEKLAVSPKDVLNKAKARAIAEAAS</sequence>
<dbReference type="EMBL" id="CP001734">
    <property type="protein sequence ID" value="ACV69600.1"/>
    <property type="molecule type" value="Genomic_DNA"/>
</dbReference>
<dbReference type="PANTHER" id="PTHR42947">
    <property type="entry name" value="COB--COM HETERODISULFIDE REDUCTASE SUBUNIT B 1"/>
    <property type="match status" value="1"/>
</dbReference>